<dbReference type="STRING" id="397945.Aave_4748"/>
<comment type="catalytic activity">
    <reaction evidence="2">
        <text>2 GTP = 3',3'-c-di-GMP + 2 diphosphate</text>
        <dbReference type="Rhea" id="RHEA:24898"/>
        <dbReference type="ChEBI" id="CHEBI:33019"/>
        <dbReference type="ChEBI" id="CHEBI:37565"/>
        <dbReference type="ChEBI" id="CHEBI:58805"/>
        <dbReference type="EC" id="2.7.7.65"/>
    </reaction>
</comment>
<protein>
    <recommendedName>
        <fullName evidence="1">diguanylate cyclase</fullName>
        <ecNumber evidence="1">2.7.7.65</ecNumber>
    </recommendedName>
</protein>
<gene>
    <name evidence="6" type="ordered locus">Aave_4748</name>
</gene>
<feature type="coiled-coil region" evidence="3">
    <location>
        <begin position="184"/>
        <end position="214"/>
    </location>
</feature>
<feature type="transmembrane region" description="Helical" evidence="4">
    <location>
        <begin position="160"/>
        <end position="181"/>
    </location>
</feature>
<dbReference type="HOGENOM" id="CLU_000445_11_1_4"/>
<proteinExistence type="predicted"/>
<evidence type="ECO:0000313" key="7">
    <source>
        <dbReference type="Proteomes" id="UP000002596"/>
    </source>
</evidence>
<feature type="domain" description="GGDEF" evidence="5">
    <location>
        <begin position="242"/>
        <end position="375"/>
    </location>
</feature>
<dbReference type="AlphaFoldDB" id="A1TWE2"/>
<dbReference type="InterPro" id="IPR007894">
    <property type="entry name" value="MASE2"/>
</dbReference>
<name>A1TWE2_PARC0</name>
<evidence type="ECO:0000256" key="4">
    <source>
        <dbReference type="SAM" id="Phobius"/>
    </source>
</evidence>
<dbReference type="GO" id="GO:0052621">
    <property type="term" value="F:diguanylate cyclase activity"/>
    <property type="evidence" value="ECO:0007669"/>
    <property type="project" value="UniProtKB-EC"/>
</dbReference>
<accession>A1TWE2</accession>
<dbReference type="PROSITE" id="PS50887">
    <property type="entry name" value="GGDEF"/>
    <property type="match status" value="1"/>
</dbReference>
<dbReference type="FunFam" id="3.30.70.270:FF:000001">
    <property type="entry name" value="Diguanylate cyclase domain protein"/>
    <property type="match status" value="1"/>
</dbReference>
<dbReference type="EC" id="2.7.7.65" evidence="1"/>
<reference evidence="6 7" key="1">
    <citation type="submission" date="2006-12" db="EMBL/GenBank/DDBJ databases">
        <title>Complete sequence of Acidovorax avenae subsp. citrulli AAC00-1.</title>
        <authorList>
            <consortium name="US DOE Joint Genome Institute"/>
            <person name="Copeland A."/>
            <person name="Lucas S."/>
            <person name="Lapidus A."/>
            <person name="Barry K."/>
            <person name="Detter J.C."/>
            <person name="Glavina del Rio T."/>
            <person name="Dalin E."/>
            <person name="Tice H."/>
            <person name="Pitluck S."/>
            <person name="Kiss H."/>
            <person name="Brettin T."/>
            <person name="Bruce D."/>
            <person name="Han C."/>
            <person name="Tapia R."/>
            <person name="Gilna P."/>
            <person name="Schmutz J."/>
            <person name="Larimer F."/>
            <person name="Land M."/>
            <person name="Hauser L."/>
            <person name="Kyrpides N."/>
            <person name="Kim E."/>
            <person name="Stahl D."/>
            <person name="Richardson P."/>
        </authorList>
    </citation>
    <scope>NUCLEOTIDE SEQUENCE [LARGE SCALE GENOMIC DNA]</scope>
    <source>
        <strain evidence="6 7">AAC00-1</strain>
    </source>
</reference>
<dbReference type="Pfam" id="PF05230">
    <property type="entry name" value="MASE2"/>
    <property type="match status" value="1"/>
</dbReference>
<feature type="transmembrane region" description="Helical" evidence="4">
    <location>
        <begin position="33"/>
        <end position="49"/>
    </location>
</feature>
<sequence>MPPMPPSPNPPASMPTPERTDHWLVRMNHRNRTFFYALLFLALGAHFRHTGAGPAVWVVLVVQFLVYPQLAYWTARSAPRQAKAELRNMVVDNLFGGLWAGLLGMPVWITFTLFIGNCINVVAFHGYPGLLRLVAAMGCGLLGGLVLYGDRPLHPDIDTATSLLCILALTLFLTVFAHTSYRRAMEQQKSNDRLREQFEEIRALQDQLQEQAVRDPLTGLYNRRHLDATLASEIARCGAQGLPLSLMMIDIDHFKRINDTHGHAAGDAMLQALAQLLQRHVRVRDLACRLGGEEFVLLLPETPLAVARERAEALREAFEALQVRHDPEVLSATLSCGVAAFPQHARQPLALTASADEALYAAKMQGRNRVVVQDEPA</sequence>
<dbReference type="Pfam" id="PF00990">
    <property type="entry name" value="GGDEF"/>
    <property type="match status" value="1"/>
</dbReference>
<dbReference type="NCBIfam" id="TIGR00254">
    <property type="entry name" value="GGDEF"/>
    <property type="match status" value="1"/>
</dbReference>
<dbReference type="PANTHER" id="PTHR45138">
    <property type="entry name" value="REGULATORY COMPONENTS OF SENSORY TRANSDUCTION SYSTEM"/>
    <property type="match status" value="1"/>
</dbReference>
<keyword evidence="4" id="KW-0812">Transmembrane</keyword>
<dbReference type="KEGG" id="aav:Aave_4748"/>
<dbReference type="GO" id="GO:1902201">
    <property type="term" value="P:negative regulation of bacterial-type flagellum-dependent cell motility"/>
    <property type="evidence" value="ECO:0007669"/>
    <property type="project" value="TreeGrafter"/>
</dbReference>
<feature type="transmembrane region" description="Helical" evidence="4">
    <location>
        <begin position="129"/>
        <end position="148"/>
    </location>
</feature>
<dbReference type="InterPro" id="IPR000160">
    <property type="entry name" value="GGDEF_dom"/>
</dbReference>
<dbReference type="Gene3D" id="3.30.70.270">
    <property type="match status" value="1"/>
</dbReference>
<dbReference type="CDD" id="cd01949">
    <property type="entry name" value="GGDEF"/>
    <property type="match status" value="1"/>
</dbReference>
<keyword evidence="3" id="KW-0175">Coiled coil</keyword>
<feature type="transmembrane region" description="Helical" evidence="4">
    <location>
        <begin position="55"/>
        <end position="73"/>
    </location>
</feature>
<evidence type="ECO:0000259" key="5">
    <source>
        <dbReference type="PROSITE" id="PS50887"/>
    </source>
</evidence>
<feature type="transmembrane region" description="Helical" evidence="4">
    <location>
        <begin position="94"/>
        <end position="123"/>
    </location>
</feature>
<evidence type="ECO:0000256" key="2">
    <source>
        <dbReference type="ARBA" id="ARBA00034247"/>
    </source>
</evidence>
<evidence type="ECO:0000256" key="1">
    <source>
        <dbReference type="ARBA" id="ARBA00012528"/>
    </source>
</evidence>
<dbReference type="GO" id="GO:0005886">
    <property type="term" value="C:plasma membrane"/>
    <property type="evidence" value="ECO:0007669"/>
    <property type="project" value="TreeGrafter"/>
</dbReference>
<dbReference type="EMBL" id="CP000512">
    <property type="protein sequence ID" value="ABM35280.1"/>
    <property type="molecule type" value="Genomic_DNA"/>
</dbReference>
<dbReference type="SUPFAM" id="SSF55073">
    <property type="entry name" value="Nucleotide cyclase"/>
    <property type="match status" value="1"/>
</dbReference>
<dbReference type="Proteomes" id="UP000002596">
    <property type="component" value="Chromosome"/>
</dbReference>
<dbReference type="SMART" id="SM00267">
    <property type="entry name" value="GGDEF"/>
    <property type="match status" value="1"/>
</dbReference>
<organism evidence="6 7">
    <name type="scientific">Paracidovorax citrulli (strain AAC00-1)</name>
    <name type="common">Acidovorax citrulli</name>
    <dbReference type="NCBI Taxonomy" id="397945"/>
    <lineage>
        <taxon>Bacteria</taxon>
        <taxon>Pseudomonadati</taxon>
        <taxon>Pseudomonadota</taxon>
        <taxon>Betaproteobacteria</taxon>
        <taxon>Burkholderiales</taxon>
        <taxon>Comamonadaceae</taxon>
        <taxon>Paracidovorax</taxon>
    </lineage>
</organism>
<evidence type="ECO:0000313" key="6">
    <source>
        <dbReference type="EMBL" id="ABM35280.1"/>
    </source>
</evidence>
<dbReference type="InterPro" id="IPR043128">
    <property type="entry name" value="Rev_trsase/Diguanyl_cyclase"/>
</dbReference>
<dbReference type="eggNOG" id="COG3706">
    <property type="taxonomic scope" value="Bacteria"/>
</dbReference>
<keyword evidence="4" id="KW-1133">Transmembrane helix</keyword>
<dbReference type="PANTHER" id="PTHR45138:SF9">
    <property type="entry name" value="DIGUANYLATE CYCLASE DGCM-RELATED"/>
    <property type="match status" value="1"/>
</dbReference>
<keyword evidence="4" id="KW-0472">Membrane</keyword>
<evidence type="ECO:0000256" key="3">
    <source>
        <dbReference type="SAM" id="Coils"/>
    </source>
</evidence>
<dbReference type="InterPro" id="IPR029787">
    <property type="entry name" value="Nucleotide_cyclase"/>
</dbReference>
<dbReference type="InterPro" id="IPR050469">
    <property type="entry name" value="Diguanylate_Cyclase"/>
</dbReference>
<dbReference type="GO" id="GO:0043709">
    <property type="term" value="P:cell adhesion involved in single-species biofilm formation"/>
    <property type="evidence" value="ECO:0007669"/>
    <property type="project" value="TreeGrafter"/>
</dbReference>